<sequence>MSKKPSGAEYRKRKKEEEEKAKKHQKIDLFFKSDISLSKNNDSVRKQITSGLICECSEISSDLPTIETENGTSTQTPPEFTNNEPDVSLDVKINNDSCSCTVDIDKNCVLHIDTNEISQQRGVFKTDIGLYTNDGVSLLKEEDKTFILNSEPCRPTGPFPKDSTNNRSFSSDFYYKIAKTGQKLERFWLCYSPLLNGVYCEPCWLFADRTDPKFKDAWCKGLINDWQGLSKKIKEHETSRIHLNSCLAYSTVKNSQDAKSLIQKYEPEYCEILKRLLDVVITMATCNLAFRGHRNENIETVDTTSGNFLNIIDLLSRYDPLLKSHLENDQSKVKYLSPKIQNEMIMFASQHVLDEVVSEIQAAPFFSLVLDTTQDVSKTDQLSIVIRHVAVQNYEKLEIKESFLGFIALTGQNSEKITNEVCNFLEEENNIKIEKCRGQGYDGAAVMSGNYSGIQSRIKQKSPNAEYVHCASHNLNLVLNDSVTDITEMILFYDLVNQIYVFFGESLPRWQALREKSMEQRGSILSKTLKRLCPTRWSSRYDCLLAIKCNFVSVLSCLTNIILTSKKNKEVLEATGLKKQMTCFQFVLMLTFQSKVLERINITSKTLQKEDVSIDEATALLGKSMTELKRARNEFEGVVKEAETLARGWNIESSLPTKRCKKVKNFFDELTNDVEFSNPLQEFKVKVFYRSLDIVIAQISRRFESMVRINDQFIFLTPKYLTEKSDDELIFSARKFCEKYEEDVSHGLETQIVCFRNIVSDEIKTRGLKKVKDLASYLMIENVTLSSSLPDVCTAMMMFLTLPVTSASAERFVITKIS</sequence>
<protein>
    <recommendedName>
        <fullName evidence="3">DUF4371 domain-containing protein</fullName>
    </recommendedName>
</protein>
<dbReference type="PANTHER" id="PTHR45749:SF37">
    <property type="entry name" value="OS05G0311600 PROTEIN"/>
    <property type="match status" value="1"/>
</dbReference>
<accession>A0A1B6JGE6</accession>
<dbReference type="InterPro" id="IPR025398">
    <property type="entry name" value="DUF4371"/>
</dbReference>
<feature type="compositionally biased region" description="Basic and acidic residues" evidence="2">
    <location>
        <begin position="15"/>
        <end position="24"/>
    </location>
</feature>
<evidence type="ECO:0000259" key="3">
    <source>
        <dbReference type="Pfam" id="PF14291"/>
    </source>
</evidence>
<dbReference type="PANTHER" id="PTHR45749">
    <property type="match status" value="1"/>
</dbReference>
<dbReference type="Pfam" id="PF14291">
    <property type="entry name" value="DUF4371"/>
    <property type="match status" value="1"/>
</dbReference>
<dbReference type="InterPro" id="IPR012337">
    <property type="entry name" value="RNaseH-like_sf"/>
</dbReference>
<name>A0A1B6JGE6_9HEMI</name>
<evidence type="ECO:0000256" key="2">
    <source>
        <dbReference type="SAM" id="MobiDB-lite"/>
    </source>
</evidence>
<evidence type="ECO:0000256" key="1">
    <source>
        <dbReference type="SAM" id="Coils"/>
    </source>
</evidence>
<dbReference type="SUPFAM" id="SSF53098">
    <property type="entry name" value="Ribonuclease H-like"/>
    <property type="match status" value="1"/>
</dbReference>
<gene>
    <name evidence="4" type="ORF">g.46342</name>
</gene>
<dbReference type="AlphaFoldDB" id="A0A1B6JGE6"/>
<proteinExistence type="predicted"/>
<feature type="coiled-coil region" evidence="1">
    <location>
        <begin position="614"/>
        <end position="645"/>
    </location>
</feature>
<feature type="domain" description="DUF4371" evidence="3">
    <location>
        <begin position="269"/>
        <end position="453"/>
    </location>
</feature>
<organism evidence="4">
    <name type="scientific">Homalodisca liturata</name>
    <dbReference type="NCBI Taxonomy" id="320908"/>
    <lineage>
        <taxon>Eukaryota</taxon>
        <taxon>Metazoa</taxon>
        <taxon>Ecdysozoa</taxon>
        <taxon>Arthropoda</taxon>
        <taxon>Hexapoda</taxon>
        <taxon>Insecta</taxon>
        <taxon>Pterygota</taxon>
        <taxon>Neoptera</taxon>
        <taxon>Paraneoptera</taxon>
        <taxon>Hemiptera</taxon>
        <taxon>Auchenorrhyncha</taxon>
        <taxon>Membracoidea</taxon>
        <taxon>Cicadellidae</taxon>
        <taxon>Cicadellinae</taxon>
        <taxon>Proconiini</taxon>
        <taxon>Homalodisca</taxon>
    </lineage>
</organism>
<reference evidence="4" key="1">
    <citation type="submission" date="2015-11" db="EMBL/GenBank/DDBJ databases">
        <title>De novo transcriptome assembly of four potential Pierce s Disease insect vectors from Arizona vineyards.</title>
        <authorList>
            <person name="Tassone E.E."/>
        </authorList>
    </citation>
    <scope>NUCLEOTIDE SEQUENCE</scope>
</reference>
<evidence type="ECO:0000313" key="4">
    <source>
        <dbReference type="EMBL" id="JAS98356.1"/>
    </source>
</evidence>
<keyword evidence="1" id="KW-0175">Coiled coil</keyword>
<feature type="region of interest" description="Disordered" evidence="2">
    <location>
        <begin position="64"/>
        <end position="84"/>
    </location>
</feature>
<feature type="region of interest" description="Disordered" evidence="2">
    <location>
        <begin position="1"/>
        <end position="24"/>
    </location>
</feature>
<dbReference type="EMBL" id="GECU01009350">
    <property type="protein sequence ID" value="JAS98356.1"/>
    <property type="molecule type" value="Transcribed_RNA"/>
</dbReference>